<organism evidence="8 9">
    <name type="scientific">Bifidobacterium bombi DSM 19703</name>
    <dbReference type="NCBI Taxonomy" id="1341695"/>
    <lineage>
        <taxon>Bacteria</taxon>
        <taxon>Bacillati</taxon>
        <taxon>Actinomycetota</taxon>
        <taxon>Actinomycetes</taxon>
        <taxon>Bifidobacteriales</taxon>
        <taxon>Bifidobacteriaceae</taxon>
        <taxon>Bifidobacterium</taxon>
    </lineage>
</organism>
<gene>
    <name evidence="8" type="ORF">BBOMB_0297</name>
</gene>
<dbReference type="Pfam" id="PF05154">
    <property type="entry name" value="TM2"/>
    <property type="match status" value="1"/>
</dbReference>
<proteinExistence type="predicted"/>
<dbReference type="eggNOG" id="COG2314">
    <property type="taxonomic scope" value="Bacteria"/>
</dbReference>
<feature type="transmembrane region" description="Helical" evidence="6">
    <location>
        <begin position="131"/>
        <end position="150"/>
    </location>
</feature>
<dbReference type="GO" id="GO:0016020">
    <property type="term" value="C:membrane"/>
    <property type="evidence" value="ECO:0007669"/>
    <property type="project" value="UniProtKB-SubCell"/>
</dbReference>
<dbReference type="AlphaFoldDB" id="A0A080N2E4"/>
<dbReference type="STRING" id="1341695.BBOMB_0297"/>
<keyword evidence="2 6" id="KW-0812">Transmembrane</keyword>
<protein>
    <submittedName>
        <fullName evidence="8">TM2 domain protein</fullName>
    </submittedName>
</protein>
<name>A0A080N2E4_9BIFI</name>
<evidence type="ECO:0000313" key="8">
    <source>
        <dbReference type="EMBL" id="KFF30971.1"/>
    </source>
</evidence>
<comment type="subcellular location">
    <subcellularLocation>
        <location evidence="1">Membrane</location>
        <topology evidence="1">Multi-pass membrane protein</topology>
    </subcellularLocation>
</comment>
<evidence type="ECO:0000256" key="6">
    <source>
        <dbReference type="SAM" id="Phobius"/>
    </source>
</evidence>
<evidence type="ECO:0000313" key="9">
    <source>
        <dbReference type="Proteomes" id="UP000028730"/>
    </source>
</evidence>
<accession>A0A080N2E4</accession>
<evidence type="ECO:0000256" key="2">
    <source>
        <dbReference type="ARBA" id="ARBA00022692"/>
    </source>
</evidence>
<comment type="caution">
    <text evidence="8">The sequence shown here is derived from an EMBL/GenBank/DDBJ whole genome shotgun (WGS) entry which is preliminary data.</text>
</comment>
<keyword evidence="3 6" id="KW-1133">Transmembrane helix</keyword>
<sequence length="209" mass="22395">MDDSGNAQSRDPRQDDSSSNRVGYPQAGRYAPAEGQSGAYGFSEGSGTQYGQANMPGAAQNQPGYDTRNGAWSGGQYDSGMNGYDTQYQNQAYSQNSNGYQYNQQYGWAAQASPAYDAAGNPYFYSKKSKLAAGLLGIFLGGFGIHNFYLGYTNKAVIQLLLTVLGGLLTFGIASLASGIWGFVEGILILCSQYGSPWHRDGKGMELQD</sequence>
<evidence type="ECO:0000259" key="7">
    <source>
        <dbReference type="Pfam" id="PF05154"/>
    </source>
</evidence>
<keyword evidence="9" id="KW-1185">Reference proteome</keyword>
<feature type="domain" description="TM2" evidence="7">
    <location>
        <begin position="126"/>
        <end position="172"/>
    </location>
</feature>
<dbReference type="RefSeq" id="WP_044086476.1">
    <property type="nucleotide sequence ID" value="NZ_ATLK01000001.1"/>
</dbReference>
<keyword evidence="4 6" id="KW-0472">Membrane</keyword>
<feature type="region of interest" description="Disordered" evidence="5">
    <location>
        <begin position="1"/>
        <end position="72"/>
    </location>
</feature>
<evidence type="ECO:0000256" key="3">
    <source>
        <dbReference type="ARBA" id="ARBA00022989"/>
    </source>
</evidence>
<feature type="transmembrane region" description="Helical" evidence="6">
    <location>
        <begin position="156"/>
        <end position="184"/>
    </location>
</feature>
<reference evidence="8 9" key="1">
    <citation type="journal article" date="2014" name="Appl. Environ. Microbiol.">
        <title>Genomic encyclopedia of type strains of the genus Bifidobacterium.</title>
        <authorList>
            <person name="Milani C."/>
            <person name="Lugli G.A."/>
            <person name="Duranti S."/>
            <person name="Turroni F."/>
            <person name="Bottacini F."/>
            <person name="Mangifesta M."/>
            <person name="Sanchez B."/>
            <person name="Viappiani A."/>
            <person name="Mancabelli L."/>
            <person name="Taminiau B."/>
            <person name="Delcenserie V."/>
            <person name="Barrangou R."/>
            <person name="Margolles A."/>
            <person name="van Sinderen D."/>
            <person name="Ventura M."/>
        </authorList>
    </citation>
    <scope>NUCLEOTIDE SEQUENCE [LARGE SCALE GENOMIC DNA]</scope>
    <source>
        <strain evidence="8 9">DSM 19703</strain>
    </source>
</reference>
<dbReference type="Proteomes" id="UP000028730">
    <property type="component" value="Unassembled WGS sequence"/>
</dbReference>
<evidence type="ECO:0000256" key="5">
    <source>
        <dbReference type="SAM" id="MobiDB-lite"/>
    </source>
</evidence>
<evidence type="ECO:0000256" key="1">
    <source>
        <dbReference type="ARBA" id="ARBA00004141"/>
    </source>
</evidence>
<dbReference type="EMBL" id="ATLK01000001">
    <property type="protein sequence ID" value="KFF30971.1"/>
    <property type="molecule type" value="Genomic_DNA"/>
</dbReference>
<dbReference type="OrthoDB" id="2004788at2"/>
<evidence type="ECO:0000256" key="4">
    <source>
        <dbReference type="ARBA" id="ARBA00023136"/>
    </source>
</evidence>
<dbReference type="InterPro" id="IPR007829">
    <property type="entry name" value="TM2"/>
</dbReference>